<evidence type="ECO:0000256" key="3">
    <source>
        <dbReference type="ARBA" id="ARBA00005254"/>
    </source>
</evidence>
<keyword evidence="8" id="KW-0413">Isomerase</keyword>
<protein>
    <submittedName>
        <fullName evidence="9">Uncharacterized protein</fullName>
    </submittedName>
</protein>
<dbReference type="Pfam" id="PF00378">
    <property type="entry name" value="ECH_1"/>
    <property type="match status" value="1"/>
</dbReference>
<comment type="subcellular location">
    <subcellularLocation>
        <location evidence="1">Peroxisome</location>
    </subcellularLocation>
</comment>
<dbReference type="GO" id="GO:0051750">
    <property type="term" value="F:delta(3,5)-delta(2,4)-dienoyl-CoA isomerase activity"/>
    <property type="evidence" value="ECO:0007669"/>
    <property type="project" value="TreeGrafter"/>
</dbReference>
<name>A0AA39UF30_9LECA</name>
<dbReference type="InterPro" id="IPR001753">
    <property type="entry name" value="Enoyl-CoA_hydra/iso"/>
</dbReference>
<dbReference type="PANTHER" id="PTHR43149">
    <property type="entry name" value="ENOYL-COA HYDRATASE"/>
    <property type="match status" value="1"/>
</dbReference>
<keyword evidence="7" id="KW-0576">Peroxisome</keyword>
<evidence type="ECO:0000256" key="8">
    <source>
        <dbReference type="ARBA" id="ARBA00023235"/>
    </source>
</evidence>
<dbReference type="PANTHER" id="PTHR43149:SF1">
    <property type="entry name" value="DELTA(3,5)-DELTA(2,4)-DIENOYL-COA ISOMERASE, MITOCHONDRIAL"/>
    <property type="match status" value="1"/>
</dbReference>
<dbReference type="SUPFAM" id="SSF52096">
    <property type="entry name" value="ClpP/crotonase"/>
    <property type="match status" value="1"/>
</dbReference>
<dbReference type="Proteomes" id="UP001166286">
    <property type="component" value="Unassembled WGS sequence"/>
</dbReference>
<gene>
    <name evidence="9" type="ORF">JMJ35_000336</name>
</gene>
<dbReference type="InterPro" id="IPR014748">
    <property type="entry name" value="Enoyl-CoA_hydra_C"/>
</dbReference>
<evidence type="ECO:0000256" key="4">
    <source>
        <dbReference type="ARBA" id="ARBA00022832"/>
    </source>
</evidence>
<evidence type="ECO:0000256" key="6">
    <source>
        <dbReference type="ARBA" id="ARBA00023098"/>
    </source>
</evidence>
<dbReference type="FunFam" id="1.10.12.10:FF:000004">
    <property type="entry name" value="Delta3,5-delta2,4-dienoyl-CoA isomerase"/>
    <property type="match status" value="1"/>
</dbReference>
<dbReference type="Gene3D" id="1.10.12.10">
    <property type="entry name" value="Lyase 2-enoyl-coa Hydratase, Chain A, domain 2"/>
    <property type="match status" value="1"/>
</dbReference>
<dbReference type="InterPro" id="IPR029045">
    <property type="entry name" value="ClpP/crotonase-like_dom_sf"/>
</dbReference>
<dbReference type="GO" id="GO:0006631">
    <property type="term" value="P:fatty acid metabolic process"/>
    <property type="evidence" value="ECO:0007669"/>
    <property type="project" value="UniProtKB-KW"/>
</dbReference>
<dbReference type="GO" id="GO:0005777">
    <property type="term" value="C:peroxisome"/>
    <property type="evidence" value="ECO:0007669"/>
    <property type="project" value="UniProtKB-SubCell"/>
</dbReference>
<evidence type="ECO:0000256" key="7">
    <source>
        <dbReference type="ARBA" id="ARBA00023140"/>
    </source>
</evidence>
<evidence type="ECO:0000256" key="5">
    <source>
        <dbReference type="ARBA" id="ARBA00022990"/>
    </source>
</evidence>
<reference evidence="9" key="1">
    <citation type="submission" date="2023-03" db="EMBL/GenBank/DDBJ databases">
        <title>Complete genome of Cladonia borealis.</title>
        <authorList>
            <person name="Park H."/>
        </authorList>
    </citation>
    <scope>NUCLEOTIDE SEQUENCE</scope>
    <source>
        <strain evidence="9">ANT050790</strain>
    </source>
</reference>
<dbReference type="EMBL" id="JAFEKC020000001">
    <property type="protein sequence ID" value="KAK0517181.1"/>
    <property type="molecule type" value="Genomic_DNA"/>
</dbReference>
<comment type="caution">
    <text evidence="9">The sequence shown here is derived from an EMBL/GenBank/DDBJ whole genome shotgun (WGS) entry which is preliminary data.</text>
</comment>
<evidence type="ECO:0000313" key="9">
    <source>
        <dbReference type="EMBL" id="KAK0517181.1"/>
    </source>
</evidence>
<dbReference type="FunFam" id="3.90.226.10:FF:000024">
    <property type="entry name" value="Delta3,5-delta2,4-dienoyl-CoA isomerase"/>
    <property type="match status" value="1"/>
</dbReference>
<keyword evidence="10" id="KW-1185">Reference proteome</keyword>
<sequence length="288" mass="31116">MAQGDSPPPCKYFNLTYPLPFVAHVEINRPEKLNAFTDAVWAELPPLFSHLSTSPSTRAIILSGAGTKAFTTGLDVQAFSSPSSALNPQATSKLDTARTAQYLRRHIDDFQAAITSIEKCSKPVIAAINGWCLGLGIDISVCADVRICAKDTRFAVKEVDIGLAADIGTLSRLPKVVGNGSWVKDVCLTARIFTASEAESVGFVSWVGKTGGKEEVISEALRIAEVMASKSPVAVQSTKELLNWSWSRSVEDGLRYTSVWNSAALQSEDVMESVKSGMEKRKARFAKL</sequence>
<evidence type="ECO:0000256" key="1">
    <source>
        <dbReference type="ARBA" id="ARBA00004275"/>
    </source>
</evidence>
<keyword evidence="4" id="KW-0276">Fatty acid metabolism</keyword>
<organism evidence="9 10">
    <name type="scientific">Cladonia borealis</name>
    <dbReference type="NCBI Taxonomy" id="184061"/>
    <lineage>
        <taxon>Eukaryota</taxon>
        <taxon>Fungi</taxon>
        <taxon>Dikarya</taxon>
        <taxon>Ascomycota</taxon>
        <taxon>Pezizomycotina</taxon>
        <taxon>Lecanoromycetes</taxon>
        <taxon>OSLEUM clade</taxon>
        <taxon>Lecanoromycetidae</taxon>
        <taxon>Lecanorales</taxon>
        <taxon>Lecanorineae</taxon>
        <taxon>Cladoniaceae</taxon>
        <taxon>Cladonia</taxon>
    </lineage>
</organism>
<keyword evidence="6" id="KW-0443">Lipid metabolism</keyword>
<comment type="similarity">
    <text evidence="3">Belongs to the enoyl-CoA hydratase/isomerase family.</text>
</comment>
<dbReference type="CDD" id="cd06558">
    <property type="entry name" value="crotonase-like"/>
    <property type="match status" value="1"/>
</dbReference>
<dbReference type="AlphaFoldDB" id="A0AA39UF30"/>
<evidence type="ECO:0000313" key="10">
    <source>
        <dbReference type="Proteomes" id="UP001166286"/>
    </source>
</evidence>
<dbReference type="InterPro" id="IPR045002">
    <property type="entry name" value="Ech1-like"/>
</dbReference>
<evidence type="ECO:0000256" key="2">
    <source>
        <dbReference type="ARBA" id="ARBA00005005"/>
    </source>
</evidence>
<accession>A0AA39UF30</accession>
<dbReference type="GO" id="GO:0005739">
    <property type="term" value="C:mitochondrion"/>
    <property type="evidence" value="ECO:0007669"/>
    <property type="project" value="TreeGrafter"/>
</dbReference>
<proteinExistence type="inferred from homology"/>
<dbReference type="Gene3D" id="3.90.226.10">
    <property type="entry name" value="2-enoyl-CoA Hydratase, Chain A, domain 1"/>
    <property type="match status" value="1"/>
</dbReference>
<keyword evidence="5" id="KW-0007">Acetylation</keyword>
<comment type="pathway">
    <text evidence="2">Lipid metabolism; fatty acid beta-oxidation.</text>
</comment>